<comment type="caution">
    <text evidence="2">The sequence shown here is derived from an EMBL/GenBank/DDBJ whole genome shotgun (WGS) entry which is preliminary data.</text>
</comment>
<evidence type="ECO:0000313" key="3">
    <source>
        <dbReference type="Proteomes" id="UP000062788"/>
    </source>
</evidence>
<sequence>MRTLFTCGPSVATRWTIGGFGTRRRRCSHRLDAGNGPGPRLAIVARQPRSTLTETSIDSEPRPSLRGLEMPGC</sequence>
<evidence type="ECO:0000256" key="1">
    <source>
        <dbReference type="SAM" id="MobiDB-lite"/>
    </source>
</evidence>
<feature type="region of interest" description="Disordered" evidence="1">
    <location>
        <begin position="48"/>
        <end position="73"/>
    </location>
</feature>
<reference evidence="2 3" key="1">
    <citation type="submission" date="2015-11" db="EMBL/GenBank/DDBJ databases">
        <title>Expanding the genomic diversity of Burkholderia species for the development of highly accurate diagnostics.</title>
        <authorList>
            <person name="Sahl J."/>
            <person name="Keim P."/>
            <person name="Wagner D."/>
        </authorList>
    </citation>
    <scope>NUCLEOTIDE SEQUENCE [LARGE SCALE GENOMIC DNA]</scope>
    <source>
        <strain evidence="2 3">TSV85</strain>
    </source>
</reference>
<name>A0A103E137_9BURK</name>
<keyword evidence="3" id="KW-1185">Reference proteome</keyword>
<gene>
    <name evidence="2" type="ORF">WS67_16955</name>
</gene>
<dbReference type="Proteomes" id="UP000062788">
    <property type="component" value="Unassembled WGS sequence"/>
</dbReference>
<dbReference type="AlphaFoldDB" id="A0A103E137"/>
<proteinExistence type="predicted"/>
<organism evidence="2 3">
    <name type="scientific">Burkholderia singularis</name>
    <dbReference type="NCBI Taxonomy" id="1503053"/>
    <lineage>
        <taxon>Bacteria</taxon>
        <taxon>Pseudomonadati</taxon>
        <taxon>Pseudomonadota</taxon>
        <taxon>Betaproteobacteria</taxon>
        <taxon>Burkholderiales</taxon>
        <taxon>Burkholderiaceae</taxon>
        <taxon>Burkholderia</taxon>
        <taxon>pseudomallei group</taxon>
    </lineage>
</organism>
<dbReference type="EMBL" id="LOWA01000036">
    <property type="protein sequence ID" value="KVE26056.1"/>
    <property type="molecule type" value="Genomic_DNA"/>
</dbReference>
<accession>A0A103E137</accession>
<evidence type="ECO:0000313" key="2">
    <source>
        <dbReference type="EMBL" id="KVE26056.1"/>
    </source>
</evidence>
<feature type="compositionally biased region" description="Polar residues" evidence="1">
    <location>
        <begin position="48"/>
        <end position="58"/>
    </location>
</feature>
<protein>
    <submittedName>
        <fullName evidence="2">Uncharacterized protein</fullName>
    </submittedName>
</protein>